<sequence>MKWTRLLLLFGILCLSAQGHAQTSGTPEMADALRSDGKIYTVVVGLVIILTGVIFYLIRIDRKVQRIEKNQKKQ</sequence>
<comment type="caution">
    <text evidence="3">The sequence shown here is derived from an EMBL/GenBank/DDBJ whole genome shotgun (WGS) entry which is preliminary data.</text>
</comment>
<gene>
    <name evidence="3" type="ORF">JI741_06045</name>
</gene>
<evidence type="ECO:0000313" key="4">
    <source>
        <dbReference type="Proteomes" id="UP000613030"/>
    </source>
</evidence>
<feature type="chain" id="PRO_5045558582" evidence="2">
    <location>
        <begin position="22"/>
        <end position="74"/>
    </location>
</feature>
<feature type="transmembrane region" description="Helical" evidence="1">
    <location>
        <begin position="37"/>
        <end position="58"/>
    </location>
</feature>
<keyword evidence="1" id="KW-0472">Membrane</keyword>
<feature type="signal peptide" evidence="2">
    <location>
        <begin position="1"/>
        <end position="21"/>
    </location>
</feature>
<keyword evidence="2" id="KW-0732">Signal</keyword>
<protein>
    <submittedName>
        <fullName evidence="3">CcmD family protein</fullName>
    </submittedName>
</protein>
<reference evidence="3 4" key="1">
    <citation type="submission" date="2021-01" db="EMBL/GenBank/DDBJ databases">
        <title>Chryseolinea sp. Jin1 Genome sequencing and assembly.</title>
        <authorList>
            <person name="Kim I."/>
        </authorList>
    </citation>
    <scope>NUCLEOTIDE SEQUENCE [LARGE SCALE GENOMIC DNA]</scope>
    <source>
        <strain evidence="3 4">Jin1</strain>
    </source>
</reference>
<dbReference type="Pfam" id="PF20077">
    <property type="entry name" value="CcmD_alt"/>
    <property type="match status" value="1"/>
</dbReference>
<keyword evidence="1" id="KW-0812">Transmembrane</keyword>
<evidence type="ECO:0000256" key="1">
    <source>
        <dbReference type="SAM" id="Phobius"/>
    </source>
</evidence>
<organism evidence="3 4">
    <name type="scientific">Chryseolinea lacunae</name>
    <dbReference type="NCBI Taxonomy" id="2801331"/>
    <lineage>
        <taxon>Bacteria</taxon>
        <taxon>Pseudomonadati</taxon>
        <taxon>Bacteroidota</taxon>
        <taxon>Cytophagia</taxon>
        <taxon>Cytophagales</taxon>
        <taxon>Fulvivirgaceae</taxon>
        <taxon>Chryseolinea</taxon>
    </lineage>
</organism>
<evidence type="ECO:0000256" key="2">
    <source>
        <dbReference type="SAM" id="SignalP"/>
    </source>
</evidence>
<dbReference type="EMBL" id="JAERRB010000002">
    <property type="protein sequence ID" value="MBL0740770.1"/>
    <property type="molecule type" value="Genomic_DNA"/>
</dbReference>
<proteinExistence type="predicted"/>
<dbReference type="Proteomes" id="UP000613030">
    <property type="component" value="Unassembled WGS sequence"/>
</dbReference>
<dbReference type="RefSeq" id="WP_202008152.1">
    <property type="nucleotide sequence ID" value="NZ_JAERRB010000002.1"/>
</dbReference>
<keyword evidence="4" id="KW-1185">Reference proteome</keyword>
<accession>A0ABS1KMT2</accession>
<keyword evidence="1" id="KW-1133">Transmembrane helix</keyword>
<name>A0ABS1KMT2_9BACT</name>
<evidence type="ECO:0000313" key="3">
    <source>
        <dbReference type="EMBL" id="MBL0740770.1"/>
    </source>
</evidence>